<evidence type="ECO:0000256" key="3">
    <source>
        <dbReference type="ARBA" id="ARBA00022606"/>
    </source>
</evidence>
<accession>A0A3F2ZDE8</accession>
<evidence type="ECO:0000256" key="7">
    <source>
        <dbReference type="ARBA" id="ARBA00023136"/>
    </source>
</evidence>
<feature type="transmembrane region" description="Helical" evidence="10">
    <location>
        <begin position="195"/>
        <end position="212"/>
    </location>
</feature>
<evidence type="ECO:0000313" key="12">
    <source>
        <dbReference type="Proteomes" id="UP000092461"/>
    </source>
</evidence>
<dbReference type="VEuPathDB" id="VectorBase:LLOJ010928"/>
<dbReference type="EMBL" id="AJWK01014999">
    <property type="status" value="NOT_ANNOTATED_CDS"/>
    <property type="molecule type" value="Genomic_DNA"/>
</dbReference>
<feature type="transmembrane region" description="Helical" evidence="10">
    <location>
        <begin position="258"/>
        <end position="279"/>
    </location>
</feature>
<dbReference type="PANTHER" id="PTHR21137:SF35">
    <property type="entry name" value="ODORANT RECEPTOR 19A-RELATED"/>
    <property type="match status" value="1"/>
</dbReference>
<proteinExistence type="inferred from homology"/>
<dbReference type="Pfam" id="PF02949">
    <property type="entry name" value="7tm_6"/>
    <property type="match status" value="1"/>
</dbReference>
<comment type="subcellular location">
    <subcellularLocation>
        <location evidence="1 10">Cell membrane</location>
        <topology evidence="1 10">Multi-pass membrane protein</topology>
    </subcellularLocation>
</comment>
<dbReference type="GO" id="GO:0004984">
    <property type="term" value="F:olfactory receptor activity"/>
    <property type="evidence" value="ECO:0007669"/>
    <property type="project" value="InterPro"/>
</dbReference>
<protein>
    <recommendedName>
        <fullName evidence="10">Odorant receptor</fullName>
    </recommendedName>
</protein>
<organism evidence="11 12">
    <name type="scientific">Lutzomyia longipalpis</name>
    <name type="common">Sand fly</name>
    <dbReference type="NCBI Taxonomy" id="7200"/>
    <lineage>
        <taxon>Eukaryota</taxon>
        <taxon>Metazoa</taxon>
        <taxon>Ecdysozoa</taxon>
        <taxon>Arthropoda</taxon>
        <taxon>Hexapoda</taxon>
        <taxon>Insecta</taxon>
        <taxon>Pterygota</taxon>
        <taxon>Neoptera</taxon>
        <taxon>Endopterygota</taxon>
        <taxon>Diptera</taxon>
        <taxon>Nematocera</taxon>
        <taxon>Psychodoidea</taxon>
        <taxon>Psychodidae</taxon>
        <taxon>Lutzomyia</taxon>
        <taxon>Lutzomyia</taxon>
    </lineage>
</organism>
<dbReference type="GO" id="GO:0005549">
    <property type="term" value="F:odorant binding"/>
    <property type="evidence" value="ECO:0007669"/>
    <property type="project" value="InterPro"/>
</dbReference>
<evidence type="ECO:0000256" key="8">
    <source>
        <dbReference type="ARBA" id="ARBA00023170"/>
    </source>
</evidence>
<keyword evidence="3 10" id="KW-0716">Sensory transduction</keyword>
<keyword evidence="9 10" id="KW-0807">Transducer</keyword>
<evidence type="ECO:0000313" key="11">
    <source>
        <dbReference type="EnsemblMetazoa" id="LLOJ010928-PA"/>
    </source>
</evidence>
<keyword evidence="8 10" id="KW-0675">Receptor</keyword>
<dbReference type="InterPro" id="IPR004117">
    <property type="entry name" value="7tm6_olfct_rcpt"/>
</dbReference>
<dbReference type="EnsemblMetazoa" id="LLOJ010928-RA">
    <property type="protein sequence ID" value="LLOJ010928-PA"/>
    <property type="gene ID" value="LLOJ010928"/>
</dbReference>
<dbReference type="GO" id="GO:0005886">
    <property type="term" value="C:plasma membrane"/>
    <property type="evidence" value="ECO:0007669"/>
    <property type="project" value="UniProtKB-SubCell"/>
</dbReference>
<evidence type="ECO:0000256" key="6">
    <source>
        <dbReference type="ARBA" id="ARBA00022989"/>
    </source>
</evidence>
<sequence length="358" mass="41454">MKILWKILELFVKIVSLNQKVLHIKRFFNSFVIFVALTLTVGFLGSLLCLINLDDDLSIEQRMRSTLILQILTLVIGHVVFKGIYLFMNCDEFYDLLNWMKNFEHREFDDLLRDYGKKYTRMTTEWSQKLLRFMFAFYTFGASSFTVEILFFTKVVIVPFIPTSNLFGNGIAIFLQIVISTVAMCAMVFFDILPILTGLHIVCMTFIIRDSIKKLRIARAPTEADEEASILGRSKLLKVIQLLHCELLIKLDAFCNTFSMLALIQLINSFLLLLFILFTTNELTSTLTLKASFFGAMMEILLICLLGQIVSMQPEDIYDDFCQTNWYEMSIVDQKHFLFLPANGSEELRPKGRRNLQH</sequence>
<feature type="transmembrane region" description="Helical" evidence="10">
    <location>
        <begin position="135"/>
        <end position="157"/>
    </location>
</feature>
<evidence type="ECO:0000256" key="10">
    <source>
        <dbReference type="RuleBase" id="RU351113"/>
    </source>
</evidence>
<feature type="transmembrane region" description="Helical" evidence="10">
    <location>
        <begin position="31"/>
        <end position="53"/>
    </location>
</feature>
<evidence type="ECO:0000256" key="5">
    <source>
        <dbReference type="ARBA" id="ARBA00022725"/>
    </source>
</evidence>
<keyword evidence="7 10" id="KW-0472">Membrane</keyword>
<keyword evidence="12" id="KW-1185">Reference proteome</keyword>
<dbReference type="GO" id="GO:0007165">
    <property type="term" value="P:signal transduction"/>
    <property type="evidence" value="ECO:0007669"/>
    <property type="project" value="UniProtKB-KW"/>
</dbReference>
<keyword evidence="2" id="KW-1003">Cell membrane</keyword>
<dbReference type="PANTHER" id="PTHR21137">
    <property type="entry name" value="ODORANT RECEPTOR"/>
    <property type="match status" value="1"/>
</dbReference>
<evidence type="ECO:0000256" key="4">
    <source>
        <dbReference type="ARBA" id="ARBA00022692"/>
    </source>
</evidence>
<keyword evidence="6 10" id="KW-1133">Transmembrane helix</keyword>
<evidence type="ECO:0000256" key="1">
    <source>
        <dbReference type="ARBA" id="ARBA00004651"/>
    </source>
</evidence>
<dbReference type="AlphaFoldDB" id="A0A3F2ZDE8"/>
<feature type="transmembrane region" description="Helical" evidence="10">
    <location>
        <begin position="166"/>
        <end position="189"/>
    </location>
</feature>
<feature type="transmembrane region" description="Helical" evidence="10">
    <location>
        <begin position="291"/>
        <end position="310"/>
    </location>
</feature>
<comment type="similarity">
    <text evidence="10">Belongs to the insect chemoreceptor superfamily. Heteromeric odorant receptor channel (TC 1.A.69) family.</text>
</comment>
<evidence type="ECO:0000256" key="2">
    <source>
        <dbReference type="ARBA" id="ARBA00022475"/>
    </source>
</evidence>
<evidence type="ECO:0000256" key="9">
    <source>
        <dbReference type="ARBA" id="ARBA00023224"/>
    </source>
</evidence>
<feature type="transmembrane region" description="Helical" evidence="10">
    <location>
        <begin position="65"/>
        <end position="88"/>
    </location>
</feature>
<keyword evidence="4 10" id="KW-0812">Transmembrane</keyword>
<reference evidence="11" key="1">
    <citation type="submission" date="2020-05" db="UniProtKB">
        <authorList>
            <consortium name="EnsemblMetazoa"/>
        </authorList>
    </citation>
    <scope>IDENTIFICATION</scope>
    <source>
        <strain evidence="11">Jacobina</strain>
    </source>
</reference>
<keyword evidence="5 10" id="KW-0552">Olfaction</keyword>
<dbReference type="Proteomes" id="UP000092461">
    <property type="component" value="Unassembled WGS sequence"/>
</dbReference>
<name>A0A3F2ZDE8_LUTLO</name>